<dbReference type="PANTHER" id="PTHR11773:SF1">
    <property type="entry name" value="GLYCINE DEHYDROGENASE (DECARBOXYLATING), MITOCHONDRIAL"/>
    <property type="match status" value="1"/>
</dbReference>
<dbReference type="GO" id="GO:0016594">
    <property type="term" value="F:glycine binding"/>
    <property type="evidence" value="ECO:0007669"/>
    <property type="project" value="TreeGrafter"/>
</dbReference>
<dbReference type="Pfam" id="PF02347">
    <property type="entry name" value="GDC-P"/>
    <property type="match status" value="1"/>
</dbReference>
<dbReference type="GO" id="GO:0004375">
    <property type="term" value="F:glycine dehydrogenase (decarboxylating) activity"/>
    <property type="evidence" value="ECO:0007669"/>
    <property type="project" value="InterPro"/>
</dbReference>
<dbReference type="GO" id="GO:0005960">
    <property type="term" value="C:glycine cleavage complex"/>
    <property type="evidence" value="ECO:0007669"/>
    <property type="project" value="TreeGrafter"/>
</dbReference>
<evidence type="ECO:0000256" key="1">
    <source>
        <dbReference type="ARBA" id="ARBA00023002"/>
    </source>
</evidence>
<reference evidence="4" key="1">
    <citation type="submission" date="2020-11" db="EMBL/GenBank/DDBJ databases">
        <authorList>
            <person name="Whiteford S."/>
        </authorList>
    </citation>
    <scope>NUCLEOTIDE SEQUENCE</scope>
</reference>
<dbReference type="SUPFAM" id="SSF53383">
    <property type="entry name" value="PLP-dependent transferases"/>
    <property type="match status" value="1"/>
</dbReference>
<dbReference type="InterPro" id="IPR020581">
    <property type="entry name" value="GDC_P"/>
</dbReference>
<proteinExistence type="predicted"/>
<dbReference type="InterPro" id="IPR049315">
    <property type="entry name" value="GDC-P_N"/>
</dbReference>
<dbReference type="AlphaFoldDB" id="A0A8S4G7V0"/>
<evidence type="ECO:0000313" key="5">
    <source>
        <dbReference type="Proteomes" id="UP000653454"/>
    </source>
</evidence>
<dbReference type="EMBL" id="CAJHNJ030000128">
    <property type="protein sequence ID" value="CAG9136219.1"/>
    <property type="molecule type" value="Genomic_DNA"/>
</dbReference>
<keyword evidence="5" id="KW-1185">Reference proteome</keyword>
<evidence type="ECO:0000256" key="2">
    <source>
        <dbReference type="SAM" id="MobiDB-lite"/>
    </source>
</evidence>
<keyword evidence="1" id="KW-0560">Oxidoreductase</keyword>
<dbReference type="GO" id="GO:0005739">
    <property type="term" value="C:mitochondrion"/>
    <property type="evidence" value="ECO:0007669"/>
    <property type="project" value="TreeGrafter"/>
</dbReference>
<accession>A0A8S4G7V0</accession>
<protein>
    <submittedName>
        <fullName evidence="4">(diamondback moth) hypothetical protein</fullName>
    </submittedName>
</protein>
<feature type="domain" description="Glycine cleavage system P-protein N-terminal" evidence="3">
    <location>
        <begin position="52"/>
        <end position="143"/>
    </location>
</feature>
<dbReference type="GO" id="GO:0030170">
    <property type="term" value="F:pyridoxal phosphate binding"/>
    <property type="evidence" value="ECO:0007669"/>
    <property type="project" value="TreeGrafter"/>
</dbReference>
<sequence length="143" mass="16484">MHRFLKTTRQGSLQSAFKGIKDRLLKDGARSVSSQGSGKENLFPSREDFPSRHIGPRDHDIVKMLDLLGYKSLDQLTNEAVPKTIQFKGLMNITEPLSEYELIERAREIAEKNQTWRSYIGMGYHNCCVPHTIMRNMFENPGW</sequence>
<feature type="region of interest" description="Disordered" evidence="2">
    <location>
        <begin position="28"/>
        <end position="51"/>
    </location>
</feature>
<dbReference type="PANTHER" id="PTHR11773">
    <property type="entry name" value="GLYCINE DEHYDROGENASE, DECARBOXYLATING"/>
    <property type="match status" value="1"/>
</dbReference>
<comment type="caution">
    <text evidence="4">The sequence shown here is derived from an EMBL/GenBank/DDBJ whole genome shotgun (WGS) entry which is preliminary data.</text>
</comment>
<dbReference type="InterPro" id="IPR015424">
    <property type="entry name" value="PyrdxlP-dep_Trfase"/>
</dbReference>
<dbReference type="Proteomes" id="UP000653454">
    <property type="component" value="Unassembled WGS sequence"/>
</dbReference>
<gene>
    <name evidence="4" type="ORF">PLXY2_LOCUS14451</name>
</gene>
<evidence type="ECO:0000313" key="4">
    <source>
        <dbReference type="EMBL" id="CAG9136219.1"/>
    </source>
</evidence>
<evidence type="ECO:0000259" key="3">
    <source>
        <dbReference type="Pfam" id="PF02347"/>
    </source>
</evidence>
<organism evidence="4 5">
    <name type="scientific">Plutella xylostella</name>
    <name type="common">Diamondback moth</name>
    <name type="synonym">Plutella maculipennis</name>
    <dbReference type="NCBI Taxonomy" id="51655"/>
    <lineage>
        <taxon>Eukaryota</taxon>
        <taxon>Metazoa</taxon>
        <taxon>Ecdysozoa</taxon>
        <taxon>Arthropoda</taxon>
        <taxon>Hexapoda</taxon>
        <taxon>Insecta</taxon>
        <taxon>Pterygota</taxon>
        <taxon>Neoptera</taxon>
        <taxon>Endopterygota</taxon>
        <taxon>Lepidoptera</taxon>
        <taxon>Glossata</taxon>
        <taxon>Ditrysia</taxon>
        <taxon>Yponomeutoidea</taxon>
        <taxon>Plutellidae</taxon>
        <taxon>Plutella</taxon>
    </lineage>
</organism>
<dbReference type="GO" id="GO:0019464">
    <property type="term" value="P:glycine decarboxylation via glycine cleavage system"/>
    <property type="evidence" value="ECO:0007669"/>
    <property type="project" value="TreeGrafter"/>
</dbReference>
<name>A0A8S4G7V0_PLUXY</name>